<evidence type="ECO:0000256" key="6">
    <source>
        <dbReference type="SAM" id="Phobius"/>
    </source>
</evidence>
<evidence type="ECO:0000313" key="9">
    <source>
        <dbReference type="EMBL" id="GAA4056354.1"/>
    </source>
</evidence>
<evidence type="ECO:0000259" key="7">
    <source>
        <dbReference type="Pfam" id="PF01578"/>
    </source>
</evidence>
<evidence type="ECO:0000256" key="3">
    <source>
        <dbReference type="ARBA" id="ARBA00022748"/>
    </source>
</evidence>
<feature type="transmembrane region" description="Helical" evidence="6">
    <location>
        <begin position="823"/>
        <end position="845"/>
    </location>
</feature>
<evidence type="ECO:0000313" key="10">
    <source>
        <dbReference type="Proteomes" id="UP001500426"/>
    </source>
</evidence>
<dbReference type="Proteomes" id="UP001500426">
    <property type="component" value="Unassembled WGS sequence"/>
</dbReference>
<sequence>MEKIKSILFSTRLMAVLFIGYAVAMAAGTFIESAYNTDTARVIIYNAWWFEAIHIFFLINFFGNISRYQLWKKEKWATLLLHLSFIFIIIGAAITRYISYEGMMPIREGEASNQIYSDKNYLTYFVDGQYQGEMRRRVFEHPLLFSSVSLSPIADNHFNFQDKFDETSFEVEYEKFILDAKESIKETPNGKFHLKMVESGGGERHEHYLKEGEVQNIHNVLFALNSYTKGAINITIKDGTTTIEAPFEGNFMRMADKLQGTVAKDVVEPLMFRSLYNMGGAQFVFPDQPIKGEKDYKFSGDYKAKNGEDALVIKVKTEGQEKEITLVGSKGKQGVPQTVKIGKLEFTFFFGSKVYTLPFSLKLNDFIAQRYPGTEKRYSSFESKVTVIDGNDKFDARIFMNNILDYKGFRFFQANFDPDEKGTVLSVNHDFWGTLITYIGYFILFFAMMAILFTKHSRFTDLKRKLEVIKDKKSKLITILVLMLSFTGFSQNHDNHDGHNHGKEKVPVKSAKFNYVDSILKYKVSEKHAAQFGRLVIQDEGGRMKPINTFSSELLRKVSKKDTYEDMNSDQVFVSMTQFPIAWYEVPLVYIKSGNDSIRKIIGIDKKETYASLKSFFDAKGNYKLSPYLESAYKAQVPSKFEKDFIETDKKVNLLNTALSGQILKIFPVPNDKNNKWASYLEINHATGTSLDTIKNALPIYLDALMKSSQDDNYTMANTFLVGMENYQKKEGKAVRPSDDKIDSEIMYNKYDIFKNLYYLYMLCGVLMLVFTIVNIFFEKKSIRIIINGFHVFIGVLFVLHTLGLIARWYISGHAPWSDAYESMIYVAWATMLFTLLFASTIAILSKINPTFYLLSLLPWKFNSKSPLVVASGTFVASMILMIAHWNWMDPAIANLQPVLNSYWLMIHVAVIVASYGPFTLGMILGLVALILMLFTNEKNKAKMSLNIKEITYINEMALTIGLVMLTIGNFLGGQWANESWGRYWGWDPKETWALISIMIYAFVIHARFVPALRGLWIYNLMSVVAFYSIMMTYFGVNFYLTGLHSYASGDKVVTPVEFYYSLVGLTILATFAYFKYKKFLKN</sequence>
<dbReference type="RefSeq" id="WP_345094862.1">
    <property type="nucleotide sequence ID" value="NZ_BAABCS010000020.1"/>
</dbReference>
<comment type="caution">
    <text evidence="9">The sequence shown here is derived from an EMBL/GenBank/DDBJ whole genome shotgun (WGS) entry which is preliminary data.</text>
</comment>
<protein>
    <submittedName>
        <fullName evidence="9">Cytochrome c biogenesis protein CcsA</fullName>
    </submittedName>
</protein>
<feature type="transmembrane region" description="Helical" evidence="6">
    <location>
        <begin position="866"/>
        <end position="886"/>
    </location>
</feature>
<feature type="domain" description="Cytochrome c assembly protein" evidence="7">
    <location>
        <begin position="817"/>
        <end position="1045"/>
    </location>
</feature>
<keyword evidence="5 6" id="KW-0472">Membrane</keyword>
<dbReference type="InterPro" id="IPR002541">
    <property type="entry name" value="Cyt_c_assembly"/>
</dbReference>
<feature type="transmembrane region" description="Helical" evidence="6">
    <location>
        <begin position="43"/>
        <end position="65"/>
    </location>
</feature>
<evidence type="ECO:0000256" key="5">
    <source>
        <dbReference type="ARBA" id="ARBA00023136"/>
    </source>
</evidence>
<feature type="transmembrane region" description="Helical" evidence="6">
    <location>
        <begin position="953"/>
        <end position="972"/>
    </location>
</feature>
<dbReference type="InterPro" id="IPR007816">
    <property type="entry name" value="ResB-like_domain"/>
</dbReference>
<reference evidence="10" key="1">
    <citation type="journal article" date="2019" name="Int. J. Syst. Evol. Microbiol.">
        <title>The Global Catalogue of Microorganisms (GCM) 10K type strain sequencing project: providing services to taxonomists for standard genome sequencing and annotation.</title>
        <authorList>
            <consortium name="The Broad Institute Genomics Platform"/>
            <consortium name="The Broad Institute Genome Sequencing Center for Infectious Disease"/>
            <person name="Wu L."/>
            <person name="Ma J."/>
        </authorList>
    </citation>
    <scope>NUCLEOTIDE SEQUENCE [LARGE SCALE GENOMIC DNA]</scope>
    <source>
        <strain evidence="10">JCM 17068</strain>
    </source>
</reference>
<feature type="transmembrane region" description="Helical" evidence="6">
    <location>
        <begin position="1059"/>
        <end position="1077"/>
    </location>
</feature>
<feature type="transmembrane region" description="Helical" evidence="6">
    <location>
        <begin position="1017"/>
        <end position="1039"/>
    </location>
</feature>
<evidence type="ECO:0000256" key="2">
    <source>
        <dbReference type="ARBA" id="ARBA00022692"/>
    </source>
</evidence>
<feature type="transmembrane region" description="Helical" evidence="6">
    <location>
        <begin position="431"/>
        <end position="453"/>
    </location>
</feature>
<keyword evidence="10" id="KW-1185">Reference proteome</keyword>
<evidence type="ECO:0000256" key="4">
    <source>
        <dbReference type="ARBA" id="ARBA00022989"/>
    </source>
</evidence>
<keyword evidence="2 6" id="KW-0812">Transmembrane</keyword>
<feature type="transmembrane region" description="Helical" evidence="6">
    <location>
        <begin position="77"/>
        <end position="98"/>
    </location>
</feature>
<organism evidence="9 10">
    <name type="scientific">Flavobacterium chungnamense</name>
    <dbReference type="NCBI Taxonomy" id="706182"/>
    <lineage>
        <taxon>Bacteria</taxon>
        <taxon>Pseudomonadati</taxon>
        <taxon>Bacteroidota</taxon>
        <taxon>Flavobacteriia</taxon>
        <taxon>Flavobacteriales</taxon>
        <taxon>Flavobacteriaceae</taxon>
        <taxon>Flavobacterium</taxon>
    </lineage>
</organism>
<feature type="transmembrane region" description="Helical" evidence="6">
    <location>
        <begin position="758"/>
        <end position="778"/>
    </location>
</feature>
<feature type="transmembrane region" description="Helical" evidence="6">
    <location>
        <begin position="790"/>
        <end position="811"/>
    </location>
</feature>
<dbReference type="InterPro" id="IPR045062">
    <property type="entry name" value="Cyt_c_biogenesis_CcsA/CcmC"/>
</dbReference>
<accession>A0ABP7UZW1</accession>
<dbReference type="PANTHER" id="PTHR30071:SF1">
    <property type="entry name" value="CYTOCHROME B_B6 PROTEIN-RELATED"/>
    <property type="match status" value="1"/>
</dbReference>
<feature type="transmembrane region" description="Helical" evidence="6">
    <location>
        <begin position="906"/>
        <end position="932"/>
    </location>
</feature>
<feature type="domain" description="ResB-like" evidence="8">
    <location>
        <begin position="347"/>
        <end position="424"/>
    </location>
</feature>
<name>A0ABP7UZW1_9FLAO</name>
<dbReference type="PANTHER" id="PTHR30071">
    <property type="entry name" value="HEME EXPORTER PROTEIN C"/>
    <property type="match status" value="1"/>
</dbReference>
<dbReference type="Pfam" id="PF01578">
    <property type="entry name" value="Cytochrom_C_asm"/>
    <property type="match status" value="1"/>
</dbReference>
<feature type="transmembrane region" description="Helical" evidence="6">
    <location>
        <begin position="992"/>
        <end position="1010"/>
    </location>
</feature>
<gene>
    <name evidence="9" type="primary">ccsA</name>
    <name evidence="9" type="ORF">GCM10022388_23680</name>
</gene>
<feature type="transmembrane region" description="Helical" evidence="6">
    <location>
        <begin position="474"/>
        <end position="490"/>
    </location>
</feature>
<keyword evidence="3" id="KW-0201">Cytochrome c-type biogenesis</keyword>
<dbReference type="Pfam" id="PF05140">
    <property type="entry name" value="ResB"/>
    <property type="match status" value="1"/>
</dbReference>
<evidence type="ECO:0000259" key="8">
    <source>
        <dbReference type="Pfam" id="PF05140"/>
    </source>
</evidence>
<comment type="subcellular location">
    <subcellularLocation>
        <location evidence="1">Membrane</location>
        <topology evidence="1">Multi-pass membrane protein</topology>
    </subcellularLocation>
</comment>
<evidence type="ECO:0000256" key="1">
    <source>
        <dbReference type="ARBA" id="ARBA00004141"/>
    </source>
</evidence>
<proteinExistence type="predicted"/>
<feature type="transmembrane region" description="Helical" evidence="6">
    <location>
        <begin position="12"/>
        <end position="31"/>
    </location>
</feature>
<keyword evidence="4 6" id="KW-1133">Transmembrane helix</keyword>
<dbReference type="EMBL" id="BAABCS010000020">
    <property type="protein sequence ID" value="GAA4056354.1"/>
    <property type="molecule type" value="Genomic_DNA"/>
</dbReference>